<organism evidence="2 3">
    <name type="scientific">Tricholomella constricta</name>
    <dbReference type="NCBI Taxonomy" id="117010"/>
    <lineage>
        <taxon>Eukaryota</taxon>
        <taxon>Fungi</taxon>
        <taxon>Dikarya</taxon>
        <taxon>Basidiomycota</taxon>
        <taxon>Agaricomycotina</taxon>
        <taxon>Agaricomycetes</taxon>
        <taxon>Agaricomycetidae</taxon>
        <taxon>Agaricales</taxon>
        <taxon>Tricholomatineae</taxon>
        <taxon>Lyophyllaceae</taxon>
        <taxon>Tricholomella</taxon>
    </lineage>
</organism>
<keyword evidence="3" id="KW-1185">Reference proteome</keyword>
<feature type="transmembrane region" description="Helical" evidence="1">
    <location>
        <begin position="50"/>
        <end position="72"/>
    </location>
</feature>
<dbReference type="EMBL" id="JAACJP010000007">
    <property type="protein sequence ID" value="KAF5383008.1"/>
    <property type="molecule type" value="Genomic_DNA"/>
</dbReference>
<protein>
    <submittedName>
        <fullName evidence="2">Uncharacterized protein</fullName>
    </submittedName>
</protein>
<evidence type="ECO:0000256" key="1">
    <source>
        <dbReference type="SAM" id="Phobius"/>
    </source>
</evidence>
<keyword evidence="1" id="KW-0472">Membrane</keyword>
<feature type="transmembrane region" description="Helical" evidence="1">
    <location>
        <begin position="12"/>
        <end position="38"/>
    </location>
</feature>
<reference evidence="2 3" key="1">
    <citation type="journal article" date="2020" name="ISME J.">
        <title>Uncovering the hidden diversity of litter-decomposition mechanisms in mushroom-forming fungi.</title>
        <authorList>
            <person name="Floudas D."/>
            <person name="Bentzer J."/>
            <person name="Ahren D."/>
            <person name="Johansson T."/>
            <person name="Persson P."/>
            <person name="Tunlid A."/>
        </authorList>
    </citation>
    <scope>NUCLEOTIDE SEQUENCE [LARGE SCALE GENOMIC DNA]</scope>
    <source>
        <strain evidence="2 3">CBS 661.87</strain>
    </source>
</reference>
<dbReference type="AlphaFoldDB" id="A0A8H5HGJ4"/>
<name>A0A8H5HGJ4_9AGAR</name>
<feature type="transmembrane region" description="Helical" evidence="1">
    <location>
        <begin position="92"/>
        <end position="112"/>
    </location>
</feature>
<evidence type="ECO:0000313" key="3">
    <source>
        <dbReference type="Proteomes" id="UP000565441"/>
    </source>
</evidence>
<sequence length="122" mass="13730">MGVYIITRKNFYLAVIFILQILAQLGLGLYIMSIPWRIVALTIDSLKLDIVYLSLTLAFDSLVLIVTLTVTITAAQQSPTKHWLKVIQNDGILYFMAIFSSTLIWLMFGVAARDGLKFINAM</sequence>
<evidence type="ECO:0000313" key="2">
    <source>
        <dbReference type="EMBL" id="KAF5383008.1"/>
    </source>
</evidence>
<dbReference type="Proteomes" id="UP000565441">
    <property type="component" value="Unassembled WGS sequence"/>
</dbReference>
<proteinExistence type="predicted"/>
<dbReference type="OrthoDB" id="3193253at2759"/>
<accession>A0A8H5HGJ4</accession>
<keyword evidence="1" id="KW-0812">Transmembrane</keyword>
<gene>
    <name evidence="2" type="ORF">D9615_004883</name>
</gene>
<keyword evidence="1" id="KW-1133">Transmembrane helix</keyword>
<comment type="caution">
    <text evidence="2">The sequence shown here is derived from an EMBL/GenBank/DDBJ whole genome shotgun (WGS) entry which is preliminary data.</text>
</comment>